<dbReference type="InterPro" id="IPR027502">
    <property type="entry name" value="ITPase"/>
</dbReference>
<dbReference type="HAMAP" id="MF_03148">
    <property type="entry name" value="HAM1_NTPase"/>
    <property type="match status" value="1"/>
</dbReference>
<dbReference type="GO" id="GO:0036222">
    <property type="term" value="F:XTP diphosphatase activity"/>
    <property type="evidence" value="ECO:0007669"/>
    <property type="project" value="UniProtKB-UniRule"/>
</dbReference>
<evidence type="ECO:0000256" key="13">
    <source>
        <dbReference type="HAMAP-Rule" id="MF_03148"/>
    </source>
</evidence>
<evidence type="ECO:0000256" key="11">
    <source>
        <dbReference type="ARBA" id="ARBA00093255"/>
    </source>
</evidence>
<sequence>MASKHIVNFVTGNANKLREVKAILEPTITVESKSLDLIEIQAATPEEVTTDKCQRAADELKGPVLVEDTCLCFDALNGLPGPYIKWFLTSLGHSGLLSLLAGHADKSAQAVCTFAFSQGPGHKPLLFQGRVHGKIVEARGDGKFGWDPMFEYQGKTYAEMDPAEKNKISHRSLALAKLKTWLEEKGPDAVVP</sequence>
<dbReference type="Proteomes" id="UP001201980">
    <property type="component" value="Unassembled WGS sequence"/>
</dbReference>
<comment type="caution">
    <text evidence="15">The sequence shown here is derived from an EMBL/GenBank/DDBJ whole genome shotgun (WGS) entry which is preliminary data.</text>
</comment>
<dbReference type="GO" id="GO:0000166">
    <property type="term" value="F:nucleotide binding"/>
    <property type="evidence" value="ECO:0007669"/>
    <property type="project" value="UniProtKB-KW"/>
</dbReference>
<evidence type="ECO:0000256" key="2">
    <source>
        <dbReference type="ARBA" id="ARBA00022490"/>
    </source>
</evidence>
<dbReference type="InterPro" id="IPR029001">
    <property type="entry name" value="ITPase-like_fam"/>
</dbReference>
<dbReference type="GO" id="GO:0005737">
    <property type="term" value="C:cytoplasm"/>
    <property type="evidence" value="ECO:0007669"/>
    <property type="project" value="UniProtKB-SubCell"/>
</dbReference>
<dbReference type="GO" id="GO:0005634">
    <property type="term" value="C:nucleus"/>
    <property type="evidence" value="ECO:0007669"/>
    <property type="project" value="UniProtKB-SubCell"/>
</dbReference>
<evidence type="ECO:0000256" key="9">
    <source>
        <dbReference type="ARBA" id="ARBA00054940"/>
    </source>
</evidence>
<feature type="binding site" evidence="13">
    <location>
        <position position="39"/>
    </location>
    <ligand>
        <name>Mg(2+)</name>
        <dbReference type="ChEBI" id="CHEBI:18420"/>
    </ligand>
</feature>
<dbReference type="NCBIfam" id="TIGR00042">
    <property type="entry name" value="RdgB/HAM1 family non-canonical purine NTP pyrophosphatase"/>
    <property type="match status" value="1"/>
</dbReference>
<dbReference type="CDD" id="cd00515">
    <property type="entry name" value="HAM1"/>
    <property type="match status" value="1"/>
</dbReference>
<dbReference type="GO" id="GO:0036220">
    <property type="term" value="F:ITP diphosphatase activity"/>
    <property type="evidence" value="ECO:0007669"/>
    <property type="project" value="UniProtKB-UniRule"/>
</dbReference>
<keyword evidence="7 13" id="KW-0546">Nucleotide metabolism</keyword>
<dbReference type="GO" id="GO:0009117">
    <property type="term" value="P:nucleotide metabolic process"/>
    <property type="evidence" value="ECO:0007669"/>
    <property type="project" value="UniProtKB-KW"/>
</dbReference>
<dbReference type="EC" id="3.6.1.66" evidence="13"/>
<evidence type="ECO:0000256" key="4">
    <source>
        <dbReference type="ARBA" id="ARBA00022741"/>
    </source>
</evidence>
<comment type="catalytic activity">
    <reaction evidence="13">
        <text>XTP + H2O = XMP + diphosphate + H(+)</text>
        <dbReference type="Rhea" id="RHEA:28610"/>
        <dbReference type="ChEBI" id="CHEBI:15377"/>
        <dbReference type="ChEBI" id="CHEBI:15378"/>
        <dbReference type="ChEBI" id="CHEBI:33019"/>
        <dbReference type="ChEBI" id="CHEBI:57464"/>
        <dbReference type="ChEBI" id="CHEBI:61314"/>
        <dbReference type="EC" id="3.6.1.66"/>
    </reaction>
</comment>
<comment type="subcellular location">
    <subcellularLocation>
        <location evidence="13">Cytoplasm</location>
    </subcellularLocation>
    <subcellularLocation>
        <location evidence="13">Nucleus</location>
    </subcellularLocation>
</comment>
<feature type="binding site" evidence="13">
    <location>
        <begin position="68"/>
        <end position="69"/>
    </location>
    <ligand>
        <name>ITP</name>
        <dbReference type="ChEBI" id="CHEBI:61402"/>
    </ligand>
</feature>
<feature type="binding site" evidence="13">
    <location>
        <position position="52"/>
    </location>
    <ligand>
        <name>ITP</name>
        <dbReference type="ChEBI" id="CHEBI:61402"/>
    </ligand>
</feature>
<protein>
    <recommendedName>
        <fullName evidence="13">Inosine triphosphate pyrophosphatase</fullName>
        <shortName evidence="13">ITPase</shortName>
        <shortName evidence="13">Inosine triphosphatase</shortName>
        <ecNumber evidence="13">3.6.1.66</ecNumber>
    </recommendedName>
    <alternativeName>
        <fullName evidence="13">Non-canonical purine NTP pyrophosphatase</fullName>
    </alternativeName>
    <alternativeName>
        <fullName evidence="13">Non-standard purine NTP pyrophosphatase</fullName>
    </alternativeName>
    <alternativeName>
        <fullName evidence="13">Nucleoside-triphosphate diphosphatase</fullName>
    </alternativeName>
    <alternativeName>
        <fullName evidence="13">Nucleoside-triphosphate pyrophosphatase</fullName>
        <shortName evidence="13">NTPase</shortName>
    </alternativeName>
    <alternativeName>
        <fullName evidence="13">XTP/dITP diphosphatase</fullName>
    </alternativeName>
</protein>
<feature type="binding site" evidence="13">
    <location>
        <position position="68"/>
    </location>
    <ligand>
        <name>Mg(2+)</name>
        <dbReference type="ChEBI" id="CHEBI:18420"/>
    </ligand>
</feature>
<dbReference type="InterPro" id="IPR002637">
    <property type="entry name" value="RdgB/HAM1"/>
</dbReference>
<feature type="binding site" evidence="13">
    <location>
        <position position="165"/>
    </location>
    <ligand>
        <name>ITP</name>
        <dbReference type="ChEBI" id="CHEBI:61402"/>
    </ligand>
</feature>
<feature type="binding site" evidence="13">
    <location>
        <begin position="11"/>
        <end position="16"/>
    </location>
    <ligand>
        <name>ITP</name>
        <dbReference type="ChEBI" id="CHEBI:61402"/>
    </ligand>
</feature>
<comment type="similarity">
    <text evidence="1 13 14">Belongs to the HAM1 NTPase family.</text>
</comment>
<comment type="cofactor">
    <cofactor evidence="13">
        <name>Mg(2+)</name>
        <dbReference type="ChEBI" id="CHEBI:18420"/>
    </cofactor>
    <cofactor evidence="13">
        <name>Mn(2+)</name>
        <dbReference type="ChEBI" id="CHEBI:29035"/>
    </cofactor>
    <text evidence="13">Binds 1 divalent metal cation per subunit; can use either Mg(2+) or Mn(2+).</text>
</comment>
<keyword evidence="4 13" id="KW-0547">Nucleotide-binding</keyword>
<dbReference type="PANTHER" id="PTHR11067:SF9">
    <property type="entry name" value="INOSINE TRIPHOSPHATE PYROPHOSPHATASE"/>
    <property type="match status" value="1"/>
</dbReference>
<keyword evidence="13" id="KW-0539">Nucleus</keyword>
<dbReference type="EMBL" id="JAKWBI020000177">
    <property type="protein sequence ID" value="KAJ2900190.1"/>
    <property type="molecule type" value="Genomic_DNA"/>
</dbReference>
<feature type="binding site" evidence="13">
    <location>
        <begin position="144"/>
        <end position="147"/>
    </location>
    <ligand>
        <name>ITP</name>
        <dbReference type="ChEBI" id="CHEBI:61402"/>
    </ligand>
</feature>
<comment type="subunit">
    <text evidence="13">Homodimer.</text>
</comment>
<keyword evidence="16" id="KW-1185">Reference proteome</keyword>
<dbReference type="FunFam" id="3.90.950.10:FF:000003">
    <property type="entry name" value="Inosine triphosphate pyrophosphatase"/>
    <property type="match status" value="1"/>
</dbReference>
<keyword evidence="5 13" id="KW-0378">Hydrolase</keyword>
<dbReference type="GO" id="GO:0046872">
    <property type="term" value="F:metal ion binding"/>
    <property type="evidence" value="ECO:0007669"/>
    <property type="project" value="UniProtKB-KW"/>
</dbReference>
<keyword evidence="6 13" id="KW-0460">Magnesium</keyword>
<proteinExistence type="inferred from homology"/>
<keyword evidence="2 13" id="KW-0963">Cytoplasm</keyword>
<dbReference type="Pfam" id="PF01725">
    <property type="entry name" value="Ham1p_like"/>
    <property type="match status" value="1"/>
</dbReference>
<evidence type="ECO:0000256" key="7">
    <source>
        <dbReference type="ARBA" id="ARBA00023080"/>
    </source>
</evidence>
<dbReference type="Gene3D" id="3.90.950.10">
    <property type="match status" value="1"/>
</dbReference>
<evidence type="ECO:0000256" key="12">
    <source>
        <dbReference type="ARBA" id="ARBA00093271"/>
    </source>
</evidence>
<organism evidence="15 16">
    <name type="scientific">Zalerion maritima</name>
    <dbReference type="NCBI Taxonomy" id="339359"/>
    <lineage>
        <taxon>Eukaryota</taxon>
        <taxon>Fungi</taxon>
        <taxon>Dikarya</taxon>
        <taxon>Ascomycota</taxon>
        <taxon>Pezizomycotina</taxon>
        <taxon>Sordariomycetes</taxon>
        <taxon>Lulworthiomycetidae</taxon>
        <taxon>Lulworthiales</taxon>
        <taxon>Lulworthiaceae</taxon>
        <taxon>Zalerion</taxon>
    </lineage>
</organism>
<keyword evidence="8 13" id="KW-0464">Manganese</keyword>
<dbReference type="GO" id="GO:0035870">
    <property type="term" value="F:dITP diphosphatase activity"/>
    <property type="evidence" value="ECO:0007669"/>
    <property type="project" value="UniProtKB-UniRule"/>
</dbReference>
<evidence type="ECO:0000256" key="8">
    <source>
        <dbReference type="ARBA" id="ARBA00023211"/>
    </source>
</evidence>
<gene>
    <name evidence="15" type="ORF">MKZ38_002549</name>
</gene>
<comment type="function">
    <text evidence="9">Pyrophosphatase that hydrolyzes the non-canonical purine nucleotides inosine triphosphate (ITP), deoxyinosine triphosphate (dITP) as well as 2'-deoxy-N-6-hydroxylaminopurine triphosphate (dHAPTP) and xanthosine 5'-triphosphate (XTP) to their respective monophosphate derivatives. The enzyme does not distinguish between the deoxy- and ribose forms. Probably excludes non-canonical purines from RNA and DNA precursor pools, thus preventing their incorporation into RNA and DNA and avoiding chromosomal lesions.</text>
</comment>
<dbReference type="PANTHER" id="PTHR11067">
    <property type="entry name" value="INOSINE TRIPHOSPHATE PYROPHOSPHATASE/HAM1 PROTEIN"/>
    <property type="match status" value="1"/>
</dbReference>
<dbReference type="GO" id="GO:0009204">
    <property type="term" value="P:deoxyribonucleoside triphosphate catabolic process"/>
    <property type="evidence" value="ECO:0007669"/>
    <property type="project" value="UniProtKB-UniRule"/>
</dbReference>
<accession>A0AAD5WSD7</accession>
<dbReference type="AlphaFoldDB" id="A0AAD5WSD7"/>
<comment type="catalytic activity">
    <reaction evidence="11">
        <text>dITP + H2O = dIMP + diphosphate + H(+)</text>
        <dbReference type="Rhea" id="RHEA:28342"/>
        <dbReference type="ChEBI" id="CHEBI:15377"/>
        <dbReference type="ChEBI" id="CHEBI:15378"/>
        <dbReference type="ChEBI" id="CHEBI:33019"/>
        <dbReference type="ChEBI" id="CHEBI:61194"/>
        <dbReference type="ChEBI" id="CHEBI:61382"/>
        <dbReference type="EC" id="3.6.1.66"/>
    </reaction>
    <physiologicalReaction direction="left-to-right" evidence="11">
        <dbReference type="Rhea" id="RHEA:28343"/>
    </physiologicalReaction>
</comment>
<dbReference type="SUPFAM" id="SSF52972">
    <property type="entry name" value="ITPase-like"/>
    <property type="match status" value="1"/>
</dbReference>
<keyword evidence="3 13" id="KW-0479">Metal-binding</keyword>
<evidence type="ECO:0000256" key="10">
    <source>
        <dbReference type="ARBA" id="ARBA00093218"/>
    </source>
</evidence>
<comment type="function">
    <text evidence="13">Pyrophosphatase that hydrolyzes non-canonical purine nucleotides such as inosine triphosphate (ITP), deoxyinosine triphosphate (dITP) or xanthosine 5'-triphosphate (XTP) to their respective monophosphate derivatives. The enzyme does not distinguish between the deoxy- and ribose forms. Probably excludes non-canonical purines from RNA and DNA precursor pools, thus preventing their incorporation into RNA and DNA and avoiding chromosomal lesions.</text>
</comment>
<feature type="binding site" evidence="13">
    <location>
        <begin position="170"/>
        <end position="171"/>
    </location>
    <ligand>
        <name>ITP</name>
        <dbReference type="ChEBI" id="CHEBI:61402"/>
    </ligand>
</feature>
<evidence type="ECO:0000256" key="3">
    <source>
        <dbReference type="ARBA" id="ARBA00022723"/>
    </source>
</evidence>
<evidence type="ECO:0000256" key="5">
    <source>
        <dbReference type="ARBA" id="ARBA00022801"/>
    </source>
</evidence>
<reference evidence="15" key="1">
    <citation type="submission" date="2022-07" db="EMBL/GenBank/DDBJ databases">
        <title>Draft genome sequence of Zalerion maritima ATCC 34329, a (micro)plastics degrading marine fungus.</title>
        <authorList>
            <person name="Paco A."/>
            <person name="Goncalves M.F.M."/>
            <person name="Rocha-Santos T.A.P."/>
            <person name="Alves A."/>
        </authorList>
    </citation>
    <scope>NUCLEOTIDE SEQUENCE</scope>
    <source>
        <strain evidence="15">ATCC 34329</strain>
    </source>
</reference>
<evidence type="ECO:0000256" key="6">
    <source>
        <dbReference type="ARBA" id="ARBA00022842"/>
    </source>
</evidence>
<comment type="catalytic activity">
    <reaction evidence="10">
        <text>ITP + H2O = IMP + diphosphate + H(+)</text>
        <dbReference type="Rhea" id="RHEA:29399"/>
        <dbReference type="ChEBI" id="CHEBI:15377"/>
        <dbReference type="ChEBI" id="CHEBI:15378"/>
        <dbReference type="ChEBI" id="CHEBI:33019"/>
        <dbReference type="ChEBI" id="CHEBI:58053"/>
        <dbReference type="ChEBI" id="CHEBI:61402"/>
        <dbReference type="EC" id="3.6.1.66"/>
    </reaction>
    <physiologicalReaction direction="left-to-right" evidence="10">
        <dbReference type="Rhea" id="RHEA:29400"/>
    </physiologicalReaction>
</comment>
<evidence type="ECO:0000256" key="1">
    <source>
        <dbReference type="ARBA" id="ARBA00008023"/>
    </source>
</evidence>
<comment type="catalytic activity">
    <reaction evidence="12">
        <text>N(6)-hydroxy-dATP + H2O = N(6)-hydroxy-dAMP + diphosphate + H(+)</text>
        <dbReference type="Rhea" id="RHEA:83971"/>
        <dbReference type="ChEBI" id="CHEBI:15377"/>
        <dbReference type="ChEBI" id="CHEBI:15378"/>
        <dbReference type="ChEBI" id="CHEBI:33019"/>
        <dbReference type="ChEBI" id="CHEBI:233529"/>
        <dbReference type="ChEBI" id="CHEBI:233530"/>
    </reaction>
    <physiologicalReaction direction="left-to-right" evidence="12">
        <dbReference type="Rhea" id="RHEA:83972"/>
    </physiologicalReaction>
</comment>
<name>A0AAD5WSD7_9PEZI</name>
<evidence type="ECO:0000313" key="16">
    <source>
        <dbReference type="Proteomes" id="UP001201980"/>
    </source>
</evidence>
<evidence type="ECO:0000313" key="15">
    <source>
        <dbReference type="EMBL" id="KAJ2900190.1"/>
    </source>
</evidence>
<evidence type="ECO:0000256" key="14">
    <source>
        <dbReference type="RuleBase" id="RU003781"/>
    </source>
</evidence>